<dbReference type="SMART" id="SM00798">
    <property type="entry name" value="AICARFT_IMPCHas"/>
    <property type="match status" value="1"/>
</dbReference>
<dbReference type="EC" id="3.5.4.10" evidence="10"/>
<dbReference type="FunFam" id="3.40.140.20:FF:000002">
    <property type="entry name" value="Bifunctional purine biosynthesis protein PurH"/>
    <property type="match status" value="1"/>
</dbReference>
<keyword evidence="7 10" id="KW-0511">Multifunctional enzyme</keyword>
<comment type="caution">
    <text evidence="12">The sequence shown here is derived from an EMBL/GenBank/DDBJ whole genome shotgun (WGS) entry which is preliminary data.</text>
</comment>
<keyword evidence="4 10" id="KW-0808">Transferase</keyword>
<evidence type="ECO:0000256" key="10">
    <source>
        <dbReference type="HAMAP-Rule" id="MF_00139"/>
    </source>
</evidence>
<dbReference type="NCBIfam" id="TIGR00355">
    <property type="entry name" value="purH"/>
    <property type="match status" value="1"/>
</dbReference>
<dbReference type="Gene3D" id="3.40.50.1380">
    <property type="entry name" value="Methylglyoxal synthase-like domain"/>
    <property type="match status" value="1"/>
</dbReference>
<reference evidence="12 13" key="1">
    <citation type="journal article" date="2016" name="Nat. Commun.">
        <title>Thousands of microbial genomes shed light on interconnected biogeochemical processes in an aquifer system.</title>
        <authorList>
            <person name="Anantharaman K."/>
            <person name="Brown C.T."/>
            <person name="Hug L.A."/>
            <person name="Sharon I."/>
            <person name="Castelle C.J."/>
            <person name="Probst A.J."/>
            <person name="Thomas B.C."/>
            <person name="Singh A."/>
            <person name="Wilkins M.J."/>
            <person name="Karaoz U."/>
            <person name="Brodie E.L."/>
            <person name="Williams K.H."/>
            <person name="Hubbard S.S."/>
            <person name="Banfield J.F."/>
        </authorList>
    </citation>
    <scope>NUCLEOTIDE SEQUENCE [LARGE SCALE GENOMIC DNA]</scope>
</reference>
<evidence type="ECO:0000313" key="13">
    <source>
        <dbReference type="Proteomes" id="UP000177067"/>
    </source>
</evidence>
<dbReference type="InterPro" id="IPR011607">
    <property type="entry name" value="MGS-like_dom"/>
</dbReference>
<evidence type="ECO:0000256" key="7">
    <source>
        <dbReference type="ARBA" id="ARBA00023268"/>
    </source>
</evidence>
<dbReference type="PROSITE" id="PS51855">
    <property type="entry name" value="MGS"/>
    <property type="match status" value="1"/>
</dbReference>
<evidence type="ECO:0000256" key="1">
    <source>
        <dbReference type="ARBA" id="ARBA00004844"/>
    </source>
</evidence>
<dbReference type="AlphaFoldDB" id="A0A1F6LHD8"/>
<dbReference type="CDD" id="cd01421">
    <property type="entry name" value="IMPCH"/>
    <property type="match status" value="1"/>
</dbReference>
<dbReference type="UniPathway" id="UPA00074">
    <property type="reaction ID" value="UER00133"/>
</dbReference>
<keyword evidence="5 10" id="KW-0658">Purine biosynthesis</keyword>
<feature type="domain" description="MGS-like" evidence="11">
    <location>
        <begin position="1"/>
        <end position="149"/>
    </location>
</feature>
<proteinExistence type="inferred from homology"/>
<gene>
    <name evidence="10" type="primary">purH</name>
    <name evidence="12" type="ORF">A2725_03765</name>
</gene>
<comment type="similarity">
    <text evidence="3 10">Belongs to the PurH family.</text>
</comment>
<comment type="catalytic activity">
    <reaction evidence="9 10">
        <text>IMP + H2O = 5-formamido-1-(5-phospho-D-ribosyl)imidazole-4-carboxamide</text>
        <dbReference type="Rhea" id="RHEA:18445"/>
        <dbReference type="ChEBI" id="CHEBI:15377"/>
        <dbReference type="ChEBI" id="CHEBI:58053"/>
        <dbReference type="ChEBI" id="CHEBI:58467"/>
        <dbReference type="EC" id="3.5.4.10"/>
    </reaction>
</comment>
<comment type="catalytic activity">
    <reaction evidence="8 10">
        <text>(6R)-10-formyltetrahydrofolate + 5-amino-1-(5-phospho-beta-D-ribosyl)imidazole-4-carboxamide = 5-formamido-1-(5-phospho-D-ribosyl)imidazole-4-carboxamide + (6S)-5,6,7,8-tetrahydrofolate</text>
        <dbReference type="Rhea" id="RHEA:22192"/>
        <dbReference type="ChEBI" id="CHEBI:57453"/>
        <dbReference type="ChEBI" id="CHEBI:58467"/>
        <dbReference type="ChEBI" id="CHEBI:58475"/>
        <dbReference type="ChEBI" id="CHEBI:195366"/>
        <dbReference type="EC" id="2.1.2.3"/>
    </reaction>
</comment>
<dbReference type="EMBL" id="MFPS01000008">
    <property type="protein sequence ID" value="OGH58840.1"/>
    <property type="molecule type" value="Genomic_DNA"/>
</dbReference>
<dbReference type="Pfam" id="PF01808">
    <property type="entry name" value="AICARFT_IMPCHas"/>
    <property type="match status" value="1"/>
</dbReference>
<dbReference type="GO" id="GO:0004643">
    <property type="term" value="F:phosphoribosylaminoimidazolecarboxamide formyltransferase activity"/>
    <property type="evidence" value="ECO:0007669"/>
    <property type="project" value="UniProtKB-UniRule"/>
</dbReference>
<dbReference type="NCBIfam" id="NF002049">
    <property type="entry name" value="PRK00881.1"/>
    <property type="match status" value="1"/>
</dbReference>
<organism evidence="12 13">
    <name type="scientific">Candidatus Magasanikbacteria bacterium RIFCSPHIGHO2_01_FULL_33_34</name>
    <dbReference type="NCBI Taxonomy" id="1798671"/>
    <lineage>
        <taxon>Bacteria</taxon>
        <taxon>Candidatus Magasanikiibacteriota</taxon>
    </lineage>
</organism>
<evidence type="ECO:0000313" key="12">
    <source>
        <dbReference type="EMBL" id="OGH58840.1"/>
    </source>
</evidence>
<dbReference type="Pfam" id="PF02142">
    <property type="entry name" value="MGS"/>
    <property type="match status" value="1"/>
</dbReference>
<keyword evidence="6 10" id="KW-0378">Hydrolase</keyword>
<dbReference type="HAMAP" id="MF_00139">
    <property type="entry name" value="PurH"/>
    <property type="match status" value="1"/>
</dbReference>
<dbReference type="InterPro" id="IPR036914">
    <property type="entry name" value="MGS-like_dom_sf"/>
</dbReference>
<dbReference type="SMART" id="SM00851">
    <property type="entry name" value="MGS"/>
    <property type="match status" value="1"/>
</dbReference>
<dbReference type="PANTHER" id="PTHR11692">
    <property type="entry name" value="BIFUNCTIONAL PURINE BIOSYNTHESIS PROTEIN PURH"/>
    <property type="match status" value="1"/>
</dbReference>
<evidence type="ECO:0000256" key="9">
    <source>
        <dbReference type="ARBA" id="ARBA00050687"/>
    </source>
</evidence>
<comment type="pathway">
    <text evidence="1 10">Purine metabolism; IMP biosynthesis via de novo pathway; IMP from 5-formamido-1-(5-phospho-D-ribosyl)imidazole-4-carboxamide: step 1/1.</text>
</comment>
<dbReference type="Proteomes" id="UP000177067">
    <property type="component" value="Unassembled WGS sequence"/>
</dbReference>
<dbReference type="GO" id="GO:0006189">
    <property type="term" value="P:'de novo' IMP biosynthetic process"/>
    <property type="evidence" value="ECO:0007669"/>
    <property type="project" value="UniProtKB-UniRule"/>
</dbReference>
<evidence type="ECO:0000259" key="11">
    <source>
        <dbReference type="PROSITE" id="PS51855"/>
    </source>
</evidence>
<evidence type="ECO:0000256" key="8">
    <source>
        <dbReference type="ARBA" id="ARBA00050488"/>
    </source>
</evidence>
<dbReference type="EC" id="2.1.2.3" evidence="10"/>
<dbReference type="InterPro" id="IPR024051">
    <property type="entry name" value="AICAR_Tfase_dup_dom_sf"/>
</dbReference>
<evidence type="ECO:0000256" key="2">
    <source>
        <dbReference type="ARBA" id="ARBA00004954"/>
    </source>
</evidence>
<comment type="domain">
    <text evidence="10">The IMP cyclohydrolase activity resides in the N-terminal region.</text>
</comment>
<sequence>MNKNSTQIHRALISVSNKDGILEFAKELQRLGIEIISTGGTAKKLTEANINVKDISEFTGFPEMMEGRVKTLHPKVHGGILGLRDSHKVIAEQNEIKWIDLVVCNLYPFSETILKENVNYDEIIENIDIGGPTMIRSAAKNMGWVTVIVDPQDYNPLLEELKSGGINFETRKKMAIKSFGHTAQYDTIIHNHLKEEKFSYNFSLTFKKDYELRYGENPHQMASVYKKPNNKGCNILNAKILQGKKLSYNNINDADGALSTLKEFTEPACVIVKHANPCGVAIGDNIATVFKQAYNTDPMSAFGGIIALNRTCTKAIAEEITKVFVEIVLAPNYDKEALGVLDKKQNMRVLELGNILPNQDKLEFRYIEGGLLVQDIDTKIIKKEDLQFVTDKQPTEQELIDMLFGWKVLKHVKSNAILIAKNNTTIGIGPGQVSRIDAVDLAIKKSGEKIKDSVLCSDAFFPFRDSIDKIAQTGIKAIIQPGGSIKDEEVIKACNEYKISMVFTGNRCFKH</sequence>
<dbReference type="SUPFAM" id="SSF53927">
    <property type="entry name" value="Cytidine deaminase-like"/>
    <property type="match status" value="1"/>
</dbReference>
<dbReference type="PANTHER" id="PTHR11692:SF0">
    <property type="entry name" value="BIFUNCTIONAL PURINE BIOSYNTHESIS PROTEIN ATIC"/>
    <property type="match status" value="1"/>
</dbReference>
<evidence type="ECO:0000256" key="4">
    <source>
        <dbReference type="ARBA" id="ARBA00022679"/>
    </source>
</evidence>
<dbReference type="SUPFAM" id="SSF52335">
    <property type="entry name" value="Methylglyoxal synthase-like"/>
    <property type="match status" value="1"/>
</dbReference>
<accession>A0A1F6LHD8</accession>
<evidence type="ECO:0000256" key="6">
    <source>
        <dbReference type="ARBA" id="ARBA00022801"/>
    </source>
</evidence>
<dbReference type="FunFam" id="3.40.50.1380:FF:000001">
    <property type="entry name" value="Bifunctional purine biosynthesis protein PurH"/>
    <property type="match status" value="1"/>
</dbReference>
<name>A0A1F6LHD8_9BACT</name>
<dbReference type="InterPro" id="IPR016193">
    <property type="entry name" value="Cytidine_deaminase-like"/>
</dbReference>
<evidence type="ECO:0000256" key="5">
    <source>
        <dbReference type="ARBA" id="ARBA00022755"/>
    </source>
</evidence>
<comment type="pathway">
    <text evidence="2 10">Purine metabolism; IMP biosynthesis via de novo pathway; 5-formamido-1-(5-phospho-D-ribosyl)imidazole-4-carboxamide from 5-amino-1-(5-phospho-D-ribosyl)imidazole-4-carboxamide (10-formyl THF route): step 1/1.</text>
</comment>
<dbReference type="GO" id="GO:0003937">
    <property type="term" value="F:IMP cyclohydrolase activity"/>
    <property type="evidence" value="ECO:0007669"/>
    <property type="project" value="UniProtKB-UniRule"/>
</dbReference>
<dbReference type="InterPro" id="IPR002695">
    <property type="entry name" value="PurH-like"/>
</dbReference>
<dbReference type="GO" id="GO:0005829">
    <property type="term" value="C:cytosol"/>
    <property type="evidence" value="ECO:0007669"/>
    <property type="project" value="TreeGrafter"/>
</dbReference>
<dbReference type="Gene3D" id="3.40.140.20">
    <property type="match status" value="2"/>
</dbReference>
<dbReference type="FunFam" id="3.40.140.20:FF:000001">
    <property type="entry name" value="Bifunctional purine biosynthesis protein PurH"/>
    <property type="match status" value="1"/>
</dbReference>
<dbReference type="PIRSF" id="PIRSF000414">
    <property type="entry name" value="AICARFT_IMPCHas"/>
    <property type="match status" value="1"/>
</dbReference>
<protein>
    <recommendedName>
        <fullName evidence="10">Bifunctional purine biosynthesis protein PurH</fullName>
    </recommendedName>
    <domain>
        <recommendedName>
            <fullName evidence="10">Phosphoribosylaminoimidazolecarboxamide formyltransferase</fullName>
            <ecNumber evidence="10">2.1.2.3</ecNumber>
        </recommendedName>
        <alternativeName>
            <fullName evidence="10">AICAR transformylase</fullName>
        </alternativeName>
    </domain>
    <domain>
        <recommendedName>
            <fullName evidence="10">IMP cyclohydrolase</fullName>
            <ecNumber evidence="10">3.5.4.10</ecNumber>
        </recommendedName>
        <alternativeName>
            <fullName evidence="10">ATIC</fullName>
        </alternativeName>
        <alternativeName>
            <fullName evidence="10">IMP synthase</fullName>
        </alternativeName>
        <alternativeName>
            <fullName evidence="10">Inosinicase</fullName>
        </alternativeName>
    </domain>
</protein>
<evidence type="ECO:0000256" key="3">
    <source>
        <dbReference type="ARBA" id="ARBA00007667"/>
    </source>
</evidence>